<evidence type="ECO:0000256" key="3">
    <source>
        <dbReference type="ARBA" id="ARBA00022452"/>
    </source>
</evidence>
<feature type="domain" description="TonB-dependent receptor plug" evidence="8">
    <location>
        <begin position="231"/>
        <end position="337"/>
    </location>
</feature>
<dbReference type="InterPro" id="IPR023997">
    <property type="entry name" value="TonB-dep_OMP_SusC/RagA_CS"/>
</dbReference>
<dbReference type="Pfam" id="PF13715">
    <property type="entry name" value="CarbopepD_reg_2"/>
    <property type="match status" value="1"/>
</dbReference>
<dbReference type="SUPFAM" id="SSF56935">
    <property type="entry name" value="Porins"/>
    <property type="match status" value="1"/>
</dbReference>
<evidence type="ECO:0000259" key="8">
    <source>
        <dbReference type="Pfam" id="PF07715"/>
    </source>
</evidence>
<dbReference type="NCBIfam" id="TIGR04057">
    <property type="entry name" value="SusC_RagA_signa"/>
    <property type="match status" value="1"/>
</dbReference>
<dbReference type="AlphaFoldDB" id="A0A1G9R671"/>
<dbReference type="NCBIfam" id="TIGR04056">
    <property type="entry name" value="OMP_RagA_SusC"/>
    <property type="match status" value="1"/>
</dbReference>
<reference evidence="9 10" key="1">
    <citation type="submission" date="2016-10" db="EMBL/GenBank/DDBJ databases">
        <authorList>
            <person name="de Groot N.N."/>
        </authorList>
    </citation>
    <scope>NUCLEOTIDE SEQUENCE [LARGE SCALE GENOMIC DNA]</scope>
    <source>
        <strain evidence="9 10">DSM 21668</strain>
    </source>
</reference>
<comment type="subcellular location">
    <subcellularLocation>
        <location evidence="1 7">Cell outer membrane</location>
        <topology evidence="1 7">Multi-pass membrane protein</topology>
    </subcellularLocation>
</comment>
<dbReference type="STRING" id="563176.SAMN04488090_2764"/>
<dbReference type="FunFam" id="2.170.130.10:FF:000003">
    <property type="entry name" value="SusC/RagA family TonB-linked outer membrane protein"/>
    <property type="match status" value="1"/>
</dbReference>
<evidence type="ECO:0000313" key="10">
    <source>
        <dbReference type="Proteomes" id="UP000198901"/>
    </source>
</evidence>
<keyword evidence="3 7" id="KW-1134">Transmembrane beta strand</keyword>
<proteinExistence type="inferred from homology"/>
<dbReference type="Pfam" id="PF07715">
    <property type="entry name" value="Plug"/>
    <property type="match status" value="1"/>
</dbReference>
<evidence type="ECO:0000256" key="5">
    <source>
        <dbReference type="ARBA" id="ARBA00023136"/>
    </source>
</evidence>
<keyword evidence="10" id="KW-1185">Reference proteome</keyword>
<dbReference type="EMBL" id="FNGS01000005">
    <property type="protein sequence ID" value="SDM18812.1"/>
    <property type="molecule type" value="Genomic_DNA"/>
</dbReference>
<dbReference type="Proteomes" id="UP000198901">
    <property type="component" value="Unassembled WGS sequence"/>
</dbReference>
<evidence type="ECO:0000256" key="1">
    <source>
        <dbReference type="ARBA" id="ARBA00004571"/>
    </source>
</evidence>
<evidence type="ECO:0000256" key="4">
    <source>
        <dbReference type="ARBA" id="ARBA00022692"/>
    </source>
</evidence>
<dbReference type="OrthoDB" id="9768177at2"/>
<dbReference type="InterPro" id="IPR037066">
    <property type="entry name" value="Plug_dom_sf"/>
</dbReference>
<evidence type="ECO:0000256" key="6">
    <source>
        <dbReference type="ARBA" id="ARBA00023237"/>
    </source>
</evidence>
<gene>
    <name evidence="9" type="ORF">SAMN04488090_2764</name>
</gene>
<evidence type="ECO:0000256" key="2">
    <source>
        <dbReference type="ARBA" id="ARBA00022448"/>
    </source>
</evidence>
<comment type="similarity">
    <text evidence="7">Belongs to the TonB-dependent receptor family.</text>
</comment>
<dbReference type="InterPro" id="IPR023996">
    <property type="entry name" value="TonB-dep_OMP_SusC/RagA"/>
</dbReference>
<dbReference type="PROSITE" id="PS52016">
    <property type="entry name" value="TONB_DEPENDENT_REC_3"/>
    <property type="match status" value="1"/>
</dbReference>
<keyword evidence="4 7" id="KW-0812">Transmembrane</keyword>
<name>A0A1G9R671_9BACT</name>
<evidence type="ECO:0000256" key="7">
    <source>
        <dbReference type="PROSITE-ProRule" id="PRU01360"/>
    </source>
</evidence>
<keyword evidence="5 7" id="KW-0472">Membrane</keyword>
<evidence type="ECO:0000313" key="9">
    <source>
        <dbReference type="EMBL" id="SDM18812.1"/>
    </source>
</evidence>
<keyword evidence="2 7" id="KW-0813">Transport</keyword>
<sequence>MKNSEWYSSIFLKLMRLSLLQLILWGFFSSLSFAREAKGQEALDQKVTFRARNQDVKTTIRQLGAAAQVRFMYSSLLIQADRIVSIEASDERLSDVLDRLFKPLHINYSTKGRLILLTAAGVGSRFADPLEGVEAPADRVITGTVTGENGQGLPGVNVLLKGTTRGASTDPDGKFRLEIPASGGTLVFSSVGYLAQEVAVGSQTNITVALQVDTKRLDEVVVIGYGTQKRADVTSAVVTVSGEQLTKRVVTNPATLLQGQLPGLQVIQNSGEPGNEGVNLRIRGTGTFSGAGNDPLVIVDGLPGSLTSINPNDIESVSVLKDASSAAIYGARGANGVVVITTKKGKEGRLSLQYTYNLGVTNATRLPQTITNSAEFMELNNEARTNSGLNPIYTQAMIDQYRNATDRNKYPNHNWLDDMFQTAYVQNHYLNLSGGKQGTNYSVGLGITDQPGVMKGFNYKKYTLQFNLNSKINDVVSFGTNTLVRYGKKSNPPQGSGDQFLSTLAQSPLYKPKLWDGSGRYTFRAFSGEQGNKNTIAIAENVKAVTDDYYGQLNGFVDVKVLPGLTWETRGGANFYFTKVNDFRPKIPLFLYSDLSQASDLDVGTQGLTITQTNGLYTVLYSQLTYDRLFGKHHVVALAGAQQEQNMDQSLAGSRRAFPTNALTELNAGPQDGMTNSGTTSRWAIRSFYGRLNYDYDNKYLVEGSIRNDGTSRLPTATRWGLFYSVSGGWRISQEAFLQQASWLTDLKIRGSWGRLGNQNIGTYPYQNVLSGVTYPFGGTLSTGYYAPGLVDPSLTWESTQVLDFGLDLTALKGRLNITADWFNKETSDILRSYQVPLYVGMNSPTVNNGAVRNTGWELAVGWQDKIGKDFSYRIGGNIQAYKNTLTSYGKTEIGGNSIRQEGKPLDEFYLYIWDGIFQNQAEIDGWAKQPIAPKPGDIKIRDVNGDGKIDASDRTYVSGKFPAASYSFNLSAAWKGFDLSAQIFGSFGQKIYVTGWGIEPFRQGSVPTVDWRNRWTEQNHSTTMPRIYVADSYPAIQNYASTYFLKDGSFARLKNLQLGYSLPAAVVKKAGMQSLRVYFSADNLLTWSKYPGLDPERTSTSGSYVAYPQNRVLTFGAMVQF</sequence>
<dbReference type="InterPro" id="IPR036942">
    <property type="entry name" value="Beta-barrel_TonB_sf"/>
</dbReference>
<protein>
    <submittedName>
        <fullName evidence="9">TonB-linked outer membrane protein, SusC/RagA family</fullName>
    </submittedName>
</protein>
<dbReference type="SUPFAM" id="SSF49464">
    <property type="entry name" value="Carboxypeptidase regulatory domain-like"/>
    <property type="match status" value="1"/>
</dbReference>
<dbReference type="Gene3D" id="2.40.170.20">
    <property type="entry name" value="TonB-dependent receptor, beta-barrel domain"/>
    <property type="match status" value="1"/>
</dbReference>
<dbReference type="InterPro" id="IPR039426">
    <property type="entry name" value="TonB-dep_rcpt-like"/>
</dbReference>
<dbReference type="Gene3D" id="2.60.40.1120">
    <property type="entry name" value="Carboxypeptidase-like, regulatory domain"/>
    <property type="match status" value="1"/>
</dbReference>
<dbReference type="InterPro" id="IPR012910">
    <property type="entry name" value="Plug_dom"/>
</dbReference>
<accession>A0A1G9R671</accession>
<keyword evidence="6 7" id="KW-0998">Cell outer membrane</keyword>
<dbReference type="InterPro" id="IPR008969">
    <property type="entry name" value="CarboxyPept-like_regulatory"/>
</dbReference>
<organism evidence="9 10">
    <name type="scientific">Siphonobacter aquaeclarae</name>
    <dbReference type="NCBI Taxonomy" id="563176"/>
    <lineage>
        <taxon>Bacteria</taxon>
        <taxon>Pseudomonadati</taxon>
        <taxon>Bacteroidota</taxon>
        <taxon>Cytophagia</taxon>
        <taxon>Cytophagales</taxon>
        <taxon>Cytophagaceae</taxon>
        <taxon>Siphonobacter</taxon>
    </lineage>
</organism>
<dbReference type="Gene3D" id="2.170.130.10">
    <property type="entry name" value="TonB-dependent receptor, plug domain"/>
    <property type="match status" value="1"/>
</dbReference>
<dbReference type="GO" id="GO:0009279">
    <property type="term" value="C:cell outer membrane"/>
    <property type="evidence" value="ECO:0007669"/>
    <property type="project" value="UniProtKB-SubCell"/>
</dbReference>